<dbReference type="PANTHER" id="PTHR36923:SF3">
    <property type="entry name" value="FERREDOXIN"/>
    <property type="match status" value="1"/>
</dbReference>
<dbReference type="RefSeq" id="WP_196152111.1">
    <property type="nucleotide sequence ID" value="NZ_JADMLG010000012.1"/>
</dbReference>
<protein>
    <submittedName>
        <fullName evidence="8">Ferredoxin</fullName>
    </submittedName>
</protein>
<dbReference type="PANTHER" id="PTHR36923">
    <property type="entry name" value="FERREDOXIN"/>
    <property type="match status" value="1"/>
</dbReference>
<evidence type="ECO:0000256" key="3">
    <source>
        <dbReference type="ARBA" id="ARBA00022723"/>
    </source>
</evidence>
<dbReference type="Pfam" id="PF13459">
    <property type="entry name" value="Fer4_15"/>
    <property type="match status" value="1"/>
</dbReference>
<evidence type="ECO:0000256" key="7">
    <source>
        <dbReference type="ARBA" id="ARBA00023291"/>
    </source>
</evidence>
<accession>A0A931IE55</accession>
<dbReference type="EMBL" id="JADMLG010000012">
    <property type="protein sequence ID" value="MBH0779799.1"/>
    <property type="molecule type" value="Genomic_DNA"/>
</dbReference>
<keyword evidence="3" id="KW-0479">Metal-binding</keyword>
<dbReference type="InterPro" id="IPR051269">
    <property type="entry name" value="Fe-S_cluster_ET"/>
</dbReference>
<gene>
    <name evidence="8" type="ORF">IT779_26350</name>
</gene>
<evidence type="ECO:0000256" key="2">
    <source>
        <dbReference type="ARBA" id="ARBA00022448"/>
    </source>
</evidence>
<comment type="caution">
    <text evidence="8">The sequence shown here is derived from an EMBL/GenBank/DDBJ whole genome shotgun (WGS) entry which is preliminary data.</text>
</comment>
<proteinExistence type="predicted"/>
<evidence type="ECO:0000256" key="4">
    <source>
        <dbReference type="ARBA" id="ARBA00022982"/>
    </source>
</evidence>
<name>A0A931IE55_9NOCA</name>
<reference evidence="8" key="1">
    <citation type="submission" date="2020-11" db="EMBL/GenBank/DDBJ databases">
        <title>Nocardia NEAU-351.nov., a novel actinomycete isolated from the cow dung.</title>
        <authorList>
            <person name="Zhang X."/>
        </authorList>
    </citation>
    <scope>NUCLEOTIDE SEQUENCE</scope>
    <source>
        <strain evidence="8">NEAU-351</strain>
    </source>
</reference>
<evidence type="ECO:0000256" key="1">
    <source>
        <dbReference type="ARBA" id="ARBA00001927"/>
    </source>
</evidence>
<comment type="cofactor">
    <cofactor evidence="1">
        <name>[3Fe-4S] cluster</name>
        <dbReference type="ChEBI" id="CHEBI:21137"/>
    </cofactor>
</comment>
<keyword evidence="9" id="KW-1185">Reference proteome</keyword>
<dbReference type="AlphaFoldDB" id="A0A931IE55"/>
<dbReference type="Gene3D" id="3.30.70.20">
    <property type="match status" value="1"/>
</dbReference>
<organism evidence="8 9">
    <name type="scientific">Nocardia bovistercoris</name>
    <dbReference type="NCBI Taxonomy" id="2785916"/>
    <lineage>
        <taxon>Bacteria</taxon>
        <taxon>Bacillati</taxon>
        <taxon>Actinomycetota</taxon>
        <taxon>Actinomycetes</taxon>
        <taxon>Mycobacteriales</taxon>
        <taxon>Nocardiaceae</taxon>
        <taxon>Nocardia</taxon>
    </lineage>
</organism>
<sequence>MKVIVDWGLCDGNGVCAIEAPTVFEIDDDDELRLLKDQIDDAERARVDSAVRVCPKRALRLEP</sequence>
<keyword evidence="5" id="KW-0408">Iron</keyword>
<dbReference type="GO" id="GO:0051538">
    <property type="term" value="F:3 iron, 4 sulfur cluster binding"/>
    <property type="evidence" value="ECO:0007669"/>
    <property type="project" value="UniProtKB-KW"/>
</dbReference>
<dbReference type="GO" id="GO:0046872">
    <property type="term" value="F:metal ion binding"/>
    <property type="evidence" value="ECO:0007669"/>
    <property type="project" value="UniProtKB-KW"/>
</dbReference>
<dbReference type="Proteomes" id="UP000655751">
    <property type="component" value="Unassembled WGS sequence"/>
</dbReference>
<keyword evidence="4" id="KW-0249">Electron transport</keyword>
<evidence type="ECO:0000256" key="5">
    <source>
        <dbReference type="ARBA" id="ARBA00023004"/>
    </source>
</evidence>
<evidence type="ECO:0000313" key="8">
    <source>
        <dbReference type="EMBL" id="MBH0779799.1"/>
    </source>
</evidence>
<keyword evidence="6" id="KW-0411">Iron-sulfur</keyword>
<dbReference type="SUPFAM" id="SSF54862">
    <property type="entry name" value="4Fe-4S ferredoxins"/>
    <property type="match status" value="1"/>
</dbReference>
<evidence type="ECO:0000313" key="9">
    <source>
        <dbReference type="Proteomes" id="UP000655751"/>
    </source>
</evidence>
<keyword evidence="7" id="KW-0003">3Fe-4S</keyword>
<keyword evidence="2" id="KW-0813">Transport</keyword>
<evidence type="ECO:0000256" key="6">
    <source>
        <dbReference type="ARBA" id="ARBA00023014"/>
    </source>
</evidence>